<protein>
    <submittedName>
        <fullName evidence="1">Uncharacterized protein</fullName>
    </submittedName>
</protein>
<sequence length="89" mass="9951">MQYIVVLDGNTPVGRIYASDNDGFVKDNERSHPVLRCLSVDHTNQSYVLLTRAGQKQTFYVPHPSVVAIYRVEGDDGLPTGFSQLPEEQ</sequence>
<evidence type="ECO:0000313" key="1">
    <source>
        <dbReference type="EMBL" id="NRF71391.1"/>
    </source>
</evidence>
<comment type="caution">
    <text evidence="1">The sequence shown here is derived from an EMBL/GenBank/DDBJ whole genome shotgun (WGS) entry which is preliminary data.</text>
</comment>
<dbReference type="Proteomes" id="UP000737171">
    <property type="component" value="Unassembled WGS sequence"/>
</dbReference>
<organism evidence="1 2">
    <name type="scientific">Pseudaquabacterium terrae</name>
    <dbReference type="NCBI Taxonomy" id="2732868"/>
    <lineage>
        <taxon>Bacteria</taxon>
        <taxon>Pseudomonadati</taxon>
        <taxon>Pseudomonadota</taxon>
        <taxon>Betaproteobacteria</taxon>
        <taxon>Burkholderiales</taxon>
        <taxon>Sphaerotilaceae</taxon>
        <taxon>Pseudaquabacterium</taxon>
    </lineage>
</organism>
<proteinExistence type="predicted"/>
<keyword evidence="2" id="KW-1185">Reference proteome</keyword>
<gene>
    <name evidence="1" type="ORF">HLB44_30840</name>
</gene>
<dbReference type="RefSeq" id="WP_173132437.1">
    <property type="nucleotide sequence ID" value="NZ_JABRWJ010000011.1"/>
</dbReference>
<accession>A0ABX2ERY4</accession>
<dbReference type="EMBL" id="JABRWJ010000011">
    <property type="protein sequence ID" value="NRF71391.1"/>
    <property type="molecule type" value="Genomic_DNA"/>
</dbReference>
<name>A0ABX2ERY4_9BURK</name>
<evidence type="ECO:0000313" key="2">
    <source>
        <dbReference type="Proteomes" id="UP000737171"/>
    </source>
</evidence>
<reference evidence="1 2" key="1">
    <citation type="submission" date="2020-05" db="EMBL/GenBank/DDBJ databases">
        <title>Aquincola sp. isolate from soil.</title>
        <authorList>
            <person name="Han J."/>
            <person name="Kim D.-U."/>
        </authorList>
    </citation>
    <scope>NUCLEOTIDE SEQUENCE [LARGE SCALE GENOMIC DNA]</scope>
    <source>
        <strain evidence="1 2">S2</strain>
    </source>
</reference>